<proteinExistence type="predicted"/>
<evidence type="ECO:0000313" key="3">
    <source>
        <dbReference type="Proteomes" id="UP000541535"/>
    </source>
</evidence>
<organism evidence="2 3">
    <name type="scientific">Pseudoduganella violacea</name>
    <dbReference type="NCBI Taxonomy" id="1715466"/>
    <lineage>
        <taxon>Bacteria</taxon>
        <taxon>Pseudomonadati</taxon>
        <taxon>Pseudomonadota</taxon>
        <taxon>Betaproteobacteria</taxon>
        <taxon>Burkholderiales</taxon>
        <taxon>Oxalobacteraceae</taxon>
        <taxon>Telluria group</taxon>
        <taxon>Pseudoduganella</taxon>
    </lineage>
</organism>
<keyword evidence="1" id="KW-1133">Transmembrane helix</keyword>
<dbReference type="EMBL" id="JACHXD010000004">
    <property type="protein sequence ID" value="MBB3118796.1"/>
    <property type="molecule type" value="Genomic_DNA"/>
</dbReference>
<protein>
    <submittedName>
        <fullName evidence="2">Uncharacterized protein</fullName>
    </submittedName>
</protein>
<dbReference type="AlphaFoldDB" id="A0A7W5B9C9"/>
<dbReference type="Proteomes" id="UP000541535">
    <property type="component" value="Unassembled WGS sequence"/>
</dbReference>
<evidence type="ECO:0000313" key="2">
    <source>
        <dbReference type="EMBL" id="MBB3118796.1"/>
    </source>
</evidence>
<reference evidence="2 3" key="1">
    <citation type="submission" date="2020-08" db="EMBL/GenBank/DDBJ databases">
        <title>Genomic Encyclopedia of Type Strains, Phase III (KMG-III): the genomes of soil and plant-associated and newly described type strains.</title>
        <authorList>
            <person name="Whitman W."/>
        </authorList>
    </citation>
    <scope>NUCLEOTIDE SEQUENCE [LARGE SCALE GENOMIC DNA]</scope>
    <source>
        <strain evidence="2 3">CECT 8897</strain>
    </source>
</reference>
<evidence type="ECO:0000256" key="1">
    <source>
        <dbReference type="SAM" id="Phobius"/>
    </source>
</evidence>
<dbReference type="RefSeq" id="WP_183440687.1">
    <property type="nucleotide sequence ID" value="NZ_JACHXD010000004.1"/>
</dbReference>
<name>A0A7W5B9C9_9BURK</name>
<keyword evidence="1" id="KW-0812">Transmembrane</keyword>
<keyword evidence="3" id="KW-1185">Reference proteome</keyword>
<feature type="transmembrane region" description="Helical" evidence="1">
    <location>
        <begin position="32"/>
        <end position="56"/>
    </location>
</feature>
<comment type="caution">
    <text evidence="2">The sequence shown here is derived from an EMBL/GenBank/DDBJ whole genome shotgun (WGS) entry which is preliminary data.</text>
</comment>
<accession>A0A7W5B9C9</accession>
<dbReference type="PROSITE" id="PS51257">
    <property type="entry name" value="PROKAR_LIPOPROTEIN"/>
    <property type="match status" value="1"/>
</dbReference>
<keyword evidence="1" id="KW-0472">Membrane</keyword>
<gene>
    <name evidence="2" type="ORF">FHS03_001841</name>
</gene>
<sequence length="121" mass="13199">MAHSLTRIVPYLLPHYWPTQMILVAYSCAADFFFAAQVMASSAWAIVITVAFSLFLMKETPSNTPSLLRMTLAKTGGLLLSLICFAEPGNADRCFPCASPTSSTTSARIAPPLHTRVLKDF</sequence>